<reference evidence="1" key="1">
    <citation type="submission" date="2018-05" db="EMBL/GenBank/DDBJ databases">
        <authorList>
            <person name="Lanie J.A."/>
            <person name="Ng W.-L."/>
            <person name="Kazmierczak K.M."/>
            <person name="Andrzejewski T.M."/>
            <person name="Davidsen T.M."/>
            <person name="Wayne K.J."/>
            <person name="Tettelin H."/>
            <person name="Glass J.I."/>
            <person name="Rusch D."/>
            <person name="Podicherti R."/>
            <person name="Tsui H.-C.T."/>
            <person name="Winkler M.E."/>
        </authorList>
    </citation>
    <scope>NUCLEOTIDE SEQUENCE</scope>
</reference>
<name>A0A382A7R2_9ZZZZ</name>
<proteinExistence type="predicted"/>
<evidence type="ECO:0000313" key="1">
    <source>
        <dbReference type="EMBL" id="SVA97271.1"/>
    </source>
</evidence>
<sequence length="57" mass="7008">MTEEQKCILALEQALAHNHNEYRIHELRERLMKLSIMTINDRVIVEEEDEWELLEWD</sequence>
<organism evidence="1">
    <name type="scientific">marine metagenome</name>
    <dbReference type="NCBI Taxonomy" id="408172"/>
    <lineage>
        <taxon>unclassified sequences</taxon>
        <taxon>metagenomes</taxon>
        <taxon>ecological metagenomes</taxon>
    </lineage>
</organism>
<accession>A0A382A7R2</accession>
<dbReference type="AlphaFoldDB" id="A0A382A7R2"/>
<gene>
    <name evidence="1" type="ORF">METZ01_LOCUS150125</name>
</gene>
<dbReference type="EMBL" id="UINC01024163">
    <property type="protein sequence ID" value="SVA97271.1"/>
    <property type="molecule type" value="Genomic_DNA"/>
</dbReference>
<protein>
    <submittedName>
        <fullName evidence="1">Uncharacterized protein</fullName>
    </submittedName>
</protein>